<dbReference type="PROSITE" id="PS50943">
    <property type="entry name" value="HTH_CROC1"/>
    <property type="match status" value="1"/>
</dbReference>
<organism evidence="3 4">
    <name type="scientific">Extibacter muris</name>
    <dbReference type="NCBI Taxonomy" id="1796622"/>
    <lineage>
        <taxon>Bacteria</taxon>
        <taxon>Bacillati</taxon>
        <taxon>Bacillota</taxon>
        <taxon>Clostridia</taxon>
        <taxon>Lachnospirales</taxon>
        <taxon>Lachnospiraceae</taxon>
        <taxon>Extibacter</taxon>
    </lineage>
</organism>
<name>A0A4R4FDW0_9FIRM</name>
<dbReference type="PANTHER" id="PTHR46558">
    <property type="entry name" value="TRACRIPTIONAL REGULATORY PROTEIN-RELATED-RELATED"/>
    <property type="match status" value="1"/>
</dbReference>
<evidence type="ECO:0000313" key="4">
    <source>
        <dbReference type="Proteomes" id="UP000295710"/>
    </source>
</evidence>
<accession>A0A4R4FDW0</accession>
<dbReference type="InterPro" id="IPR010982">
    <property type="entry name" value="Lambda_DNA-bd_dom_sf"/>
</dbReference>
<keyword evidence="4" id="KW-1185">Reference proteome</keyword>
<dbReference type="Pfam" id="PF01381">
    <property type="entry name" value="HTH_3"/>
    <property type="match status" value="1"/>
</dbReference>
<dbReference type="SUPFAM" id="SSF47413">
    <property type="entry name" value="lambda repressor-like DNA-binding domains"/>
    <property type="match status" value="1"/>
</dbReference>
<dbReference type="GO" id="GO:0003677">
    <property type="term" value="F:DNA binding"/>
    <property type="evidence" value="ECO:0007669"/>
    <property type="project" value="UniProtKB-KW"/>
</dbReference>
<reference evidence="3 4" key="1">
    <citation type="journal article" date="2016" name="Nat. Microbiol.">
        <title>The Mouse Intestinal Bacterial Collection (miBC) provides host-specific insight into cultured diversity and functional potential of the gut microbiota.</title>
        <authorList>
            <person name="Lagkouvardos I."/>
            <person name="Pukall R."/>
            <person name="Abt B."/>
            <person name="Foesel B.U."/>
            <person name="Meier-Kolthoff J.P."/>
            <person name="Kumar N."/>
            <person name="Bresciani A."/>
            <person name="Martinez I."/>
            <person name="Just S."/>
            <person name="Ziegler C."/>
            <person name="Brugiroux S."/>
            <person name="Garzetti D."/>
            <person name="Wenning M."/>
            <person name="Bui T.P."/>
            <person name="Wang J."/>
            <person name="Hugenholtz F."/>
            <person name="Plugge C.M."/>
            <person name="Peterson D.A."/>
            <person name="Hornef M.W."/>
            <person name="Baines J.F."/>
            <person name="Smidt H."/>
            <person name="Walter J."/>
            <person name="Kristiansen K."/>
            <person name="Nielsen H.B."/>
            <person name="Haller D."/>
            <person name="Overmann J."/>
            <person name="Stecher B."/>
            <person name="Clavel T."/>
        </authorList>
    </citation>
    <scope>NUCLEOTIDE SEQUENCE [LARGE SCALE GENOMIC DNA]</scope>
    <source>
        <strain evidence="3 4">DSM 28560</strain>
    </source>
</reference>
<dbReference type="InterPro" id="IPR001387">
    <property type="entry name" value="Cro/C1-type_HTH"/>
</dbReference>
<evidence type="ECO:0000313" key="3">
    <source>
        <dbReference type="EMBL" id="TDA21531.1"/>
    </source>
</evidence>
<dbReference type="RefSeq" id="WP_132277941.1">
    <property type="nucleotide sequence ID" value="NZ_JAOBST010000004.1"/>
</dbReference>
<dbReference type="Gene3D" id="1.10.260.40">
    <property type="entry name" value="lambda repressor-like DNA-binding domains"/>
    <property type="match status" value="1"/>
</dbReference>
<proteinExistence type="predicted"/>
<dbReference type="EMBL" id="SMMX01000008">
    <property type="protein sequence ID" value="TDA21531.1"/>
    <property type="molecule type" value="Genomic_DNA"/>
</dbReference>
<dbReference type="Proteomes" id="UP000295710">
    <property type="component" value="Unassembled WGS sequence"/>
</dbReference>
<evidence type="ECO:0000256" key="1">
    <source>
        <dbReference type="ARBA" id="ARBA00023125"/>
    </source>
</evidence>
<feature type="domain" description="HTH cro/C1-type" evidence="2">
    <location>
        <begin position="7"/>
        <end position="61"/>
    </location>
</feature>
<gene>
    <name evidence="3" type="ORF">E1963_11045</name>
</gene>
<dbReference type="AlphaFoldDB" id="A0A4R4FDW0"/>
<sequence>MSFDKRLKALRLKNEMTQEYVARRLNVARSTIAGYETKNRQPSHEKLTALASLFHVSIDYLLEGEETISLTPSQSVPEPVTERNFLERYRGLSSESKRDVLKCIHLLELRDEEQAGS</sequence>
<protein>
    <submittedName>
        <fullName evidence="3">XRE family transcriptional regulator</fullName>
    </submittedName>
</protein>
<evidence type="ECO:0000259" key="2">
    <source>
        <dbReference type="PROSITE" id="PS50943"/>
    </source>
</evidence>
<dbReference type="SMART" id="SM00530">
    <property type="entry name" value="HTH_XRE"/>
    <property type="match status" value="1"/>
</dbReference>
<keyword evidence="1" id="KW-0238">DNA-binding</keyword>
<comment type="caution">
    <text evidence="3">The sequence shown here is derived from an EMBL/GenBank/DDBJ whole genome shotgun (WGS) entry which is preliminary data.</text>
</comment>
<dbReference type="CDD" id="cd00093">
    <property type="entry name" value="HTH_XRE"/>
    <property type="match status" value="1"/>
</dbReference>
<dbReference type="PANTHER" id="PTHR46558:SF11">
    <property type="entry name" value="HTH-TYPE TRANSCRIPTIONAL REGULATOR XRE"/>
    <property type="match status" value="1"/>
</dbReference>